<dbReference type="GO" id="GO:0006355">
    <property type="term" value="P:regulation of DNA-templated transcription"/>
    <property type="evidence" value="ECO:0007669"/>
    <property type="project" value="InterPro"/>
</dbReference>
<evidence type="ECO:0000256" key="3">
    <source>
        <dbReference type="ARBA" id="ARBA00023125"/>
    </source>
</evidence>
<keyword evidence="2" id="KW-0805">Transcription regulation</keyword>
<dbReference type="Pfam" id="PF00486">
    <property type="entry name" value="Trans_reg_C"/>
    <property type="match status" value="1"/>
</dbReference>
<comment type="similarity">
    <text evidence="1">Belongs to the AfsR/DnrI/RedD regulatory family.</text>
</comment>
<dbReference type="InterPro" id="IPR001867">
    <property type="entry name" value="OmpR/PhoB-type_DNA-bd"/>
</dbReference>
<dbReference type="GO" id="GO:0003677">
    <property type="term" value="F:DNA binding"/>
    <property type="evidence" value="ECO:0007669"/>
    <property type="project" value="UniProtKB-UniRule"/>
</dbReference>
<dbReference type="InterPro" id="IPR011990">
    <property type="entry name" value="TPR-like_helical_dom_sf"/>
</dbReference>
<comment type="caution">
    <text evidence="8">The sequence shown here is derived from an EMBL/GenBank/DDBJ whole genome shotgun (WGS) entry which is preliminary data.</text>
</comment>
<dbReference type="Gene3D" id="1.25.40.10">
    <property type="entry name" value="Tetratricopeptide repeat domain"/>
    <property type="match status" value="2"/>
</dbReference>
<protein>
    <submittedName>
        <fullName evidence="8">AAA family ATPase</fullName>
    </submittedName>
</protein>
<dbReference type="InterPro" id="IPR005158">
    <property type="entry name" value="BTAD"/>
</dbReference>
<feature type="domain" description="OmpR/PhoB-type" evidence="7">
    <location>
        <begin position="66"/>
        <end position="171"/>
    </location>
</feature>
<dbReference type="InterPro" id="IPR016032">
    <property type="entry name" value="Sig_transdc_resp-reg_C-effctor"/>
</dbReference>
<dbReference type="InterPro" id="IPR003593">
    <property type="entry name" value="AAA+_ATPase"/>
</dbReference>
<proteinExistence type="inferred from homology"/>
<keyword evidence="3 5" id="KW-0238">DNA-binding</keyword>
<dbReference type="PANTHER" id="PTHR35807">
    <property type="entry name" value="TRANSCRIPTIONAL REGULATOR REDD-RELATED"/>
    <property type="match status" value="1"/>
</dbReference>
<dbReference type="InterPro" id="IPR027417">
    <property type="entry name" value="P-loop_NTPase"/>
</dbReference>
<dbReference type="InterPro" id="IPR051677">
    <property type="entry name" value="AfsR-DnrI-RedD_regulator"/>
</dbReference>
<dbReference type="PANTHER" id="PTHR35807:SF1">
    <property type="entry name" value="TRANSCRIPTIONAL REGULATOR REDD"/>
    <property type="match status" value="1"/>
</dbReference>
<dbReference type="Pfam" id="PF13191">
    <property type="entry name" value="AAA_16"/>
    <property type="match status" value="1"/>
</dbReference>
<evidence type="ECO:0000256" key="4">
    <source>
        <dbReference type="ARBA" id="ARBA00023163"/>
    </source>
</evidence>
<dbReference type="CDD" id="cd15831">
    <property type="entry name" value="BTAD"/>
    <property type="match status" value="1"/>
</dbReference>
<evidence type="ECO:0000256" key="2">
    <source>
        <dbReference type="ARBA" id="ARBA00023015"/>
    </source>
</evidence>
<evidence type="ECO:0000256" key="1">
    <source>
        <dbReference type="ARBA" id="ARBA00005820"/>
    </source>
</evidence>
<evidence type="ECO:0000256" key="5">
    <source>
        <dbReference type="PROSITE-ProRule" id="PRU01091"/>
    </source>
</evidence>
<dbReference type="InterPro" id="IPR036388">
    <property type="entry name" value="WH-like_DNA-bd_sf"/>
</dbReference>
<feature type="region of interest" description="Disordered" evidence="6">
    <location>
        <begin position="329"/>
        <end position="406"/>
    </location>
</feature>
<evidence type="ECO:0000313" key="9">
    <source>
        <dbReference type="Proteomes" id="UP000327011"/>
    </source>
</evidence>
<feature type="compositionally biased region" description="Low complexity" evidence="6">
    <location>
        <begin position="346"/>
        <end position="383"/>
    </location>
</feature>
<dbReference type="AlphaFoldDB" id="A0A5J5JZ13"/>
<dbReference type="SMART" id="SM00862">
    <property type="entry name" value="Trans_reg_C"/>
    <property type="match status" value="1"/>
</dbReference>
<dbReference type="Pfam" id="PF03704">
    <property type="entry name" value="BTAD"/>
    <property type="match status" value="1"/>
</dbReference>
<feature type="DNA-binding region" description="OmpR/PhoB-type" evidence="5">
    <location>
        <begin position="66"/>
        <end position="171"/>
    </location>
</feature>
<dbReference type="EMBL" id="VYTZ01000010">
    <property type="protein sequence ID" value="KAA9375771.1"/>
    <property type="molecule type" value="Genomic_DNA"/>
</dbReference>
<dbReference type="SUPFAM" id="SSF46894">
    <property type="entry name" value="C-terminal effector domain of the bipartite response regulators"/>
    <property type="match status" value="1"/>
</dbReference>
<dbReference type="GO" id="GO:0000160">
    <property type="term" value="P:phosphorelay signal transduction system"/>
    <property type="evidence" value="ECO:0007669"/>
    <property type="project" value="InterPro"/>
</dbReference>
<evidence type="ECO:0000256" key="6">
    <source>
        <dbReference type="SAM" id="MobiDB-lite"/>
    </source>
</evidence>
<dbReference type="PROSITE" id="PS51755">
    <property type="entry name" value="OMPR_PHOB"/>
    <property type="match status" value="1"/>
</dbReference>
<keyword evidence="4" id="KW-0804">Transcription</keyword>
<evidence type="ECO:0000313" key="8">
    <source>
        <dbReference type="EMBL" id="KAA9375771.1"/>
    </source>
</evidence>
<dbReference type="SUPFAM" id="SSF52540">
    <property type="entry name" value="P-loop containing nucleoside triphosphate hydrolases"/>
    <property type="match status" value="1"/>
</dbReference>
<dbReference type="Gene3D" id="1.10.10.10">
    <property type="entry name" value="Winged helix-like DNA-binding domain superfamily/Winged helix DNA-binding domain"/>
    <property type="match status" value="1"/>
</dbReference>
<keyword evidence="9" id="KW-1185">Reference proteome</keyword>
<dbReference type="Proteomes" id="UP000327011">
    <property type="component" value="Unassembled WGS sequence"/>
</dbReference>
<name>A0A5J5JZ13_9ACTN</name>
<dbReference type="Gene3D" id="3.40.50.300">
    <property type="entry name" value="P-loop containing nucleotide triphosphate hydrolases"/>
    <property type="match status" value="1"/>
</dbReference>
<organism evidence="8 9">
    <name type="scientific">Microbispora cellulosiformans</name>
    <dbReference type="NCBI Taxonomy" id="2614688"/>
    <lineage>
        <taxon>Bacteria</taxon>
        <taxon>Bacillati</taxon>
        <taxon>Actinomycetota</taxon>
        <taxon>Actinomycetes</taxon>
        <taxon>Streptosporangiales</taxon>
        <taxon>Streptosporangiaceae</taxon>
        <taxon>Microbispora</taxon>
    </lineage>
</organism>
<dbReference type="SMART" id="SM00382">
    <property type="entry name" value="AAA"/>
    <property type="match status" value="1"/>
</dbReference>
<sequence length="1236" mass="134047">MSSPPHVWVPRAEPPCGTTVEHGDWGGYERRLKTVQVAPKCRPEWTVPVGPVPALRLHAAVTGERSEHVVMNSLSFRLLGPFEVIDGDGRVLDLGPRKQRAVLAVLALDPGRIVSLDRLIDELWAGEPPSSATATLQSYVSNLRKALEPGRRPRTPPAVLLTREPGYLLSVAPIQVDLARFVSWVENGRKALGRREHAAALGLLDRALETWRGEPLAEFAAYEFAQPVIARLGELRAVAVEDRFDARLAMGDGASCVADLERLVEAYPYRERLWSLLVLALYRSGRQTDALGALRRVRALLDEEMGLQPGPELRRLEQAVLEQSAALDAPTPPEAALNAPPQASFEQASSRQPPSSQGPSEQGAAEQGAAEQGVAEQGAPAEGTSLRTSSWHVVSQPAPEPAPPVASPYGAFIAREQELARLGERLGAVRRGRGGVLLVTGEAGIGKTRLAQLAAEEAEARGVAVVWGRCVEAEAAPPFWPWLQALRELGERGRAAARLLAGEGADAPADPEAALFELYEGVLAALARSGTPTLVVLDDLHAADAASLRLLGFLASELHRRPVLVLATVRPEPGREPERLRDALAALTREPGTERLTLRPFTPEDVVAFLRRHDVTDPALAGLLYRRTGGNPFYLGELLRLLGSEHRLDAASLGVPEGVMEVIGRRVARLPGPTTELLRRAAVLGRDVSLDVLEALTRTPAEEVMSLLEPAVAVGILAEAPDGFDYRFSHALVRDALYAGLGRLDKARLHLHVAEALESLPTTLPAGDGTARLPVLAHHFAMAARVGGADKAVDYAARAARQATAQRAYDEAVELWDKALLALGRRDPARRCRLLIELGRSLRVVGDALRAQAALEEAIRLAEDTGDRTALVEAVAVFGTLSVWNWRSYGVVDDHTVALLEKLLAGPLDDAHRAALLGTLGIELNYGPRRAEGEAMVVEALEIARRIGDPALLLQVLNNYMIASWVPEREDERRRAADEMLAVPDLPAAAEVVARVRRMSCLFREGELTAWGRDLARAEHLLKEVRSAELTAMVRIAQAARLTLEGRWDEVEDLVAELGEVFGDSSMWGLGNVRPTMLYTCRRGQGRVAEILDEIVRAAAQPHNDPLRPLAVLAALDVGDRELAESLIARWGTTIPDDWSGEFVAVVWSYVAAQLGVPDPSGLYDRLAPYGDRLALHGHGTAGWGSIHQALALLAEAMGDRERALDHARRAHETHVRLKLGYWAGQSARLLDRLRA</sequence>
<evidence type="ECO:0000259" key="7">
    <source>
        <dbReference type="PROSITE" id="PS51755"/>
    </source>
</evidence>
<gene>
    <name evidence="8" type="ORF">F5972_26655</name>
</gene>
<dbReference type="SUPFAM" id="SSF48452">
    <property type="entry name" value="TPR-like"/>
    <property type="match status" value="2"/>
</dbReference>
<dbReference type="SMART" id="SM01043">
    <property type="entry name" value="BTAD"/>
    <property type="match status" value="1"/>
</dbReference>
<accession>A0A5J5JZ13</accession>
<dbReference type="InterPro" id="IPR041664">
    <property type="entry name" value="AAA_16"/>
</dbReference>
<reference evidence="8 9" key="1">
    <citation type="submission" date="2019-09" db="EMBL/GenBank/DDBJ databases">
        <title>Screening of Novel Bioactive Compounds from Soil-Associated.</title>
        <authorList>
            <person name="Gong X."/>
        </authorList>
    </citation>
    <scope>NUCLEOTIDE SEQUENCE [LARGE SCALE GENOMIC DNA]</scope>
    <source>
        <strain evidence="8 9">Gxj-6</strain>
    </source>
</reference>